<dbReference type="InterPro" id="IPR036291">
    <property type="entry name" value="NAD(P)-bd_dom_sf"/>
</dbReference>
<dbReference type="InterPro" id="IPR008927">
    <property type="entry name" value="6-PGluconate_DH-like_C_sf"/>
</dbReference>
<dbReference type="Proteomes" id="UP000655443">
    <property type="component" value="Unassembled WGS sequence"/>
</dbReference>
<dbReference type="GO" id="GO:0016054">
    <property type="term" value="P:organic acid catabolic process"/>
    <property type="evidence" value="ECO:0007669"/>
    <property type="project" value="UniProtKB-ARBA"/>
</dbReference>
<dbReference type="InterPro" id="IPR013328">
    <property type="entry name" value="6PGD_dom2"/>
</dbReference>
<dbReference type="PROSITE" id="PS00895">
    <property type="entry name" value="3_HYDROXYISOBUT_DH"/>
    <property type="match status" value="1"/>
</dbReference>
<dbReference type="SUPFAM" id="SSF55298">
    <property type="entry name" value="YjgF-like"/>
    <property type="match status" value="1"/>
</dbReference>
<name>A0A919CZS2_9ACTN</name>
<dbReference type="Pfam" id="PF03446">
    <property type="entry name" value="NAD_binding_2"/>
    <property type="match status" value="1"/>
</dbReference>
<dbReference type="AlphaFoldDB" id="A0A919CZS2"/>
<dbReference type="GO" id="GO:0016491">
    <property type="term" value="F:oxidoreductase activity"/>
    <property type="evidence" value="ECO:0007669"/>
    <property type="project" value="InterPro"/>
</dbReference>
<evidence type="ECO:0000259" key="1">
    <source>
        <dbReference type="Pfam" id="PF03446"/>
    </source>
</evidence>
<dbReference type="Gene3D" id="1.10.1040.10">
    <property type="entry name" value="N-(1-d-carboxylethyl)-l-norvaline Dehydrogenase, domain 2"/>
    <property type="match status" value="1"/>
</dbReference>
<organism evidence="2 3">
    <name type="scientific">Streptomyces alanosinicus</name>
    <dbReference type="NCBI Taxonomy" id="68171"/>
    <lineage>
        <taxon>Bacteria</taxon>
        <taxon>Bacillati</taxon>
        <taxon>Actinomycetota</taxon>
        <taxon>Actinomycetes</taxon>
        <taxon>Kitasatosporales</taxon>
        <taxon>Streptomycetaceae</taxon>
        <taxon>Streptomyces</taxon>
    </lineage>
</organism>
<accession>A0A919CZS2</accession>
<feature type="domain" description="6-phosphogluconate dehydrogenase NADP-binding" evidence="1">
    <location>
        <begin position="23"/>
        <end position="169"/>
    </location>
</feature>
<comment type="caution">
    <text evidence="2">The sequence shown here is derived from an EMBL/GenBank/DDBJ whole genome shotgun (WGS) entry which is preliminary data.</text>
</comment>
<dbReference type="EMBL" id="BMVG01000001">
    <property type="protein sequence ID" value="GHD98393.1"/>
    <property type="molecule type" value="Genomic_DNA"/>
</dbReference>
<sequence length="425" mass="43497">MLDIRLSHHMAGPSVDGMQKQEKIAFLGLGRMGAPMARRLLAAGHPLTVWNRTPARAEPLVAEGAVLAGSPAGAVRDADVVITMLAGPDALTAVADAVVPELRPGMTWVEMSTVGPDAVRELGARLKDGVGLVDAPVMGSTDRAAEGGLGILAGGDTAGVEQILAHLGTVTRTGPPGSGAALKLVVNTAVIGGVGLVAEALRLAAALGLDGDTAREALAAGPLGGAVARAFADGAHFATDLAVKDLRIATAAARLPVAEAVSAHFRQAAEDPVVARADLARAVPRIVRTVHTAPRTPVNIALDNPVGAPGPANAHYSQVARVEHADGSALLFLSGQIAEGATLAEQTQGVFETIEALLGPHGATLADIISIRTYLTDIAGLDEYGAVRRRFLTGTPPTSMTFEVPRLFRPEAQVEIEVVAAVRPV</sequence>
<dbReference type="Gene3D" id="3.40.50.720">
    <property type="entry name" value="NAD(P)-binding Rossmann-like Domain"/>
    <property type="match status" value="1"/>
</dbReference>
<dbReference type="InterPro" id="IPR051265">
    <property type="entry name" value="HIBADH-related_NP60_sf"/>
</dbReference>
<dbReference type="InterPro" id="IPR035959">
    <property type="entry name" value="RutC-like_sf"/>
</dbReference>
<dbReference type="PANTHER" id="PTHR43580">
    <property type="entry name" value="OXIDOREDUCTASE GLYR1-RELATED"/>
    <property type="match status" value="1"/>
</dbReference>
<dbReference type="InterPro" id="IPR006175">
    <property type="entry name" value="YjgF/YER057c/UK114"/>
</dbReference>
<dbReference type="Pfam" id="PF01042">
    <property type="entry name" value="Ribonuc_L-PSP"/>
    <property type="match status" value="1"/>
</dbReference>
<gene>
    <name evidence="2" type="ORF">GCM10010339_05390</name>
</gene>
<dbReference type="PANTHER" id="PTHR43580:SF2">
    <property type="entry name" value="CYTOKINE-LIKE NUCLEAR FACTOR N-PAC"/>
    <property type="match status" value="1"/>
</dbReference>
<protein>
    <recommendedName>
        <fullName evidence="1">6-phosphogluconate dehydrogenase NADP-binding domain-containing protein</fullName>
    </recommendedName>
</protein>
<evidence type="ECO:0000313" key="3">
    <source>
        <dbReference type="Proteomes" id="UP000655443"/>
    </source>
</evidence>
<keyword evidence="3" id="KW-1185">Reference proteome</keyword>
<dbReference type="CDD" id="cd00448">
    <property type="entry name" value="YjgF_YER057c_UK114_family"/>
    <property type="match status" value="1"/>
</dbReference>
<reference evidence="2" key="1">
    <citation type="journal article" date="2014" name="Int. J. Syst. Evol. Microbiol.">
        <title>Complete genome sequence of Corynebacterium casei LMG S-19264T (=DSM 44701T), isolated from a smear-ripened cheese.</title>
        <authorList>
            <consortium name="US DOE Joint Genome Institute (JGI-PGF)"/>
            <person name="Walter F."/>
            <person name="Albersmeier A."/>
            <person name="Kalinowski J."/>
            <person name="Ruckert C."/>
        </authorList>
    </citation>
    <scope>NUCLEOTIDE SEQUENCE</scope>
    <source>
        <strain evidence="2">JCM 4714</strain>
    </source>
</reference>
<reference evidence="2" key="2">
    <citation type="submission" date="2020-09" db="EMBL/GenBank/DDBJ databases">
        <authorList>
            <person name="Sun Q."/>
            <person name="Ohkuma M."/>
        </authorList>
    </citation>
    <scope>NUCLEOTIDE SEQUENCE</scope>
    <source>
        <strain evidence="2">JCM 4714</strain>
    </source>
</reference>
<proteinExistence type="predicted"/>
<dbReference type="SUPFAM" id="SSF51735">
    <property type="entry name" value="NAD(P)-binding Rossmann-fold domains"/>
    <property type="match status" value="1"/>
</dbReference>
<dbReference type="InterPro" id="IPR006115">
    <property type="entry name" value="6PGDH_NADP-bd"/>
</dbReference>
<dbReference type="Gene3D" id="3.30.1330.40">
    <property type="entry name" value="RutC-like"/>
    <property type="match status" value="1"/>
</dbReference>
<evidence type="ECO:0000313" key="2">
    <source>
        <dbReference type="EMBL" id="GHD98393.1"/>
    </source>
</evidence>
<dbReference type="InterPro" id="IPR002204">
    <property type="entry name" value="3-OH-isobutyrate_DH-rel_CS"/>
</dbReference>
<dbReference type="SUPFAM" id="SSF48179">
    <property type="entry name" value="6-phosphogluconate dehydrogenase C-terminal domain-like"/>
    <property type="match status" value="1"/>
</dbReference>
<dbReference type="GO" id="GO:0050661">
    <property type="term" value="F:NADP binding"/>
    <property type="evidence" value="ECO:0007669"/>
    <property type="project" value="InterPro"/>
</dbReference>